<dbReference type="EMBL" id="CP159872">
    <property type="protein sequence ID" value="XCM82726.1"/>
    <property type="molecule type" value="Genomic_DNA"/>
</dbReference>
<protein>
    <recommendedName>
        <fullName evidence="2">Polyketide cyclase/dehydrase/lipid transport protein</fullName>
    </recommendedName>
</protein>
<dbReference type="RefSeq" id="WP_354643659.1">
    <property type="nucleotide sequence ID" value="NZ_CP159872.1"/>
</dbReference>
<reference evidence="1" key="1">
    <citation type="submission" date="2024-06" db="EMBL/GenBank/DDBJ databases">
        <title>The genome sequences of Kitasatospora sp. strain HUAS MG31.</title>
        <authorList>
            <person name="Mo P."/>
        </authorList>
    </citation>
    <scope>NUCLEOTIDE SEQUENCE</scope>
    <source>
        <strain evidence="1">HUAS MG31</strain>
    </source>
</reference>
<organism evidence="1">
    <name type="scientific">Kitasatospora camelliae</name>
    <dbReference type="NCBI Taxonomy" id="3156397"/>
    <lineage>
        <taxon>Bacteria</taxon>
        <taxon>Bacillati</taxon>
        <taxon>Actinomycetota</taxon>
        <taxon>Actinomycetes</taxon>
        <taxon>Kitasatosporales</taxon>
        <taxon>Streptomycetaceae</taxon>
        <taxon>Kitasatospora</taxon>
    </lineage>
</organism>
<evidence type="ECO:0008006" key="2">
    <source>
        <dbReference type="Google" id="ProtNLM"/>
    </source>
</evidence>
<gene>
    <name evidence="1" type="ORF">ABWK59_29345</name>
</gene>
<evidence type="ECO:0000313" key="1">
    <source>
        <dbReference type="EMBL" id="XCM82726.1"/>
    </source>
</evidence>
<name>A0AAU8K3U9_9ACTN</name>
<dbReference type="AlphaFoldDB" id="A0AAU8K3U9"/>
<proteinExistence type="predicted"/>
<sequence length="126" mass="13704">MTEQDFALRYDRWFLPFSVPLGLGPRRARIRLAAGALEVRMGWAFRARIPLDAIRTAAPAPGRVTGWGVHGFAGDWLVNGSARGLVRLEVDPAASARMMGIPVPLRRLRLSVTDPAAFVAAVRSVA</sequence>
<dbReference type="KEGG" id="kcm:ABWK59_29345"/>
<accession>A0AAU8K3U9</accession>